<evidence type="ECO:0000313" key="1">
    <source>
        <dbReference type="EMBL" id="QBQ66463.1"/>
    </source>
</evidence>
<sequence length="36" mass="3889">MSTDIHHLLTAVVPVATAAFACLLFLPVEHDSKRLA</sequence>
<accession>A0A482M1L1</accession>
<protein>
    <submittedName>
        <fullName evidence="1">Uncharacterized protein</fullName>
    </submittedName>
</protein>
<reference evidence="1" key="1">
    <citation type="submission" date="2018-09" db="EMBL/GenBank/DDBJ databases">
        <authorList>
            <person name="Yuan Q."/>
            <person name="Jiang X."/>
            <person name="Jing Y."/>
            <person name="Cheng Q."/>
            <person name="Zhou D."/>
        </authorList>
    </citation>
    <scope>NUCLEOTIDE SEQUENCE</scope>
    <source>
        <strain evidence="1">150707804</strain>
        <plasmid evidence="1">p707804-3FII</plasmid>
    </source>
</reference>
<organism evidence="1">
    <name type="scientific">Leclercia adecarboxylata</name>
    <dbReference type="NCBI Taxonomy" id="83655"/>
    <lineage>
        <taxon>Bacteria</taxon>
        <taxon>Pseudomonadati</taxon>
        <taxon>Pseudomonadota</taxon>
        <taxon>Gammaproteobacteria</taxon>
        <taxon>Enterobacterales</taxon>
        <taxon>Enterobacteriaceae</taxon>
        <taxon>Leclercia</taxon>
    </lineage>
</organism>
<name>A0A482M1L1_9ENTR</name>
<dbReference type="AlphaFoldDB" id="A0A482M1L1"/>
<keyword evidence="1" id="KW-0614">Plasmid</keyword>
<dbReference type="EMBL" id="MH909329">
    <property type="protein sequence ID" value="QBQ66463.1"/>
    <property type="molecule type" value="Genomic_DNA"/>
</dbReference>
<proteinExistence type="predicted"/>
<geneLocation type="plasmid" evidence="1">
    <name>p707804-3FII</name>
</geneLocation>